<organism evidence="1 2">
    <name type="scientific">Kickxella alabastrina</name>
    <dbReference type="NCBI Taxonomy" id="61397"/>
    <lineage>
        <taxon>Eukaryota</taxon>
        <taxon>Fungi</taxon>
        <taxon>Fungi incertae sedis</taxon>
        <taxon>Zoopagomycota</taxon>
        <taxon>Kickxellomycotina</taxon>
        <taxon>Kickxellomycetes</taxon>
        <taxon>Kickxellales</taxon>
        <taxon>Kickxellaceae</taxon>
        <taxon>Kickxella</taxon>
    </lineage>
</organism>
<accession>A0ACC1I7B2</accession>
<evidence type="ECO:0000313" key="2">
    <source>
        <dbReference type="Proteomes" id="UP001150581"/>
    </source>
</evidence>
<evidence type="ECO:0000313" key="1">
    <source>
        <dbReference type="EMBL" id="KAJ1887105.1"/>
    </source>
</evidence>
<proteinExistence type="predicted"/>
<dbReference type="Proteomes" id="UP001150581">
    <property type="component" value="Unassembled WGS sequence"/>
</dbReference>
<name>A0ACC1I7B2_9FUNG</name>
<keyword evidence="2" id="KW-1185">Reference proteome</keyword>
<comment type="caution">
    <text evidence="1">The sequence shown here is derived from an EMBL/GenBank/DDBJ whole genome shotgun (WGS) entry which is preliminary data.</text>
</comment>
<reference evidence="1" key="1">
    <citation type="submission" date="2022-07" db="EMBL/GenBank/DDBJ databases">
        <title>Phylogenomic reconstructions and comparative analyses of Kickxellomycotina fungi.</title>
        <authorList>
            <person name="Reynolds N.K."/>
            <person name="Stajich J.E."/>
            <person name="Barry K."/>
            <person name="Grigoriev I.V."/>
            <person name="Crous P."/>
            <person name="Smith M.E."/>
        </authorList>
    </citation>
    <scope>NUCLEOTIDE SEQUENCE</scope>
    <source>
        <strain evidence="1">Benny 63K</strain>
    </source>
</reference>
<sequence length="142" mass="15949">MAQYCGYLPEFNKAIKKRTVLAGELDKARKALAKEQTKADSGGIERAEMDVQYAEEAFAVMNRTLVGEIPKLINARVYVVDPSFEAFVKAQLQFFNDSLRQMDGVTRYLPPSGGPQDDRVLDERIENVMSQVRSLTICSLNL</sequence>
<protein>
    <submittedName>
        <fullName evidence="1">BAR adaptor protein Hob3</fullName>
    </submittedName>
</protein>
<gene>
    <name evidence="1" type="primary">hob3_1</name>
    <name evidence="1" type="ORF">LPJ66_009288</name>
</gene>
<dbReference type="EMBL" id="JANBPG010002083">
    <property type="protein sequence ID" value="KAJ1887105.1"/>
    <property type="molecule type" value="Genomic_DNA"/>
</dbReference>